<dbReference type="Gene3D" id="3.60.15.10">
    <property type="entry name" value="Ribonuclease Z/Hydroxyacylglutathione hydrolase-like"/>
    <property type="match status" value="1"/>
</dbReference>
<dbReference type="GO" id="GO:0046872">
    <property type="term" value="F:metal ion binding"/>
    <property type="evidence" value="ECO:0007669"/>
    <property type="project" value="UniProtKB-KW"/>
</dbReference>
<proteinExistence type="inferred from homology"/>
<dbReference type="PANTHER" id="PTHR42978">
    <property type="entry name" value="QUORUM-QUENCHING LACTONASE YTNP-RELATED-RELATED"/>
    <property type="match status" value="1"/>
</dbReference>
<keyword evidence="11" id="KW-1185">Reference proteome</keyword>
<keyword evidence="3" id="KW-0479">Metal-binding</keyword>
<evidence type="ECO:0000313" key="11">
    <source>
        <dbReference type="Proteomes" id="UP000426246"/>
    </source>
</evidence>
<evidence type="ECO:0000256" key="3">
    <source>
        <dbReference type="ARBA" id="ARBA00022723"/>
    </source>
</evidence>
<comment type="catalytic activity">
    <reaction evidence="6">
        <text>3',5'-cyclic CMP + H2O = CMP + H(+)</text>
        <dbReference type="Rhea" id="RHEA:72675"/>
        <dbReference type="ChEBI" id="CHEBI:15377"/>
        <dbReference type="ChEBI" id="CHEBI:15378"/>
        <dbReference type="ChEBI" id="CHEBI:58003"/>
        <dbReference type="ChEBI" id="CHEBI:60377"/>
    </reaction>
    <physiologicalReaction direction="left-to-right" evidence="6">
        <dbReference type="Rhea" id="RHEA:72676"/>
    </physiologicalReaction>
</comment>
<dbReference type="SUPFAM" id="SSF56281">
    <property type="entry name" value="Metallo-hydrolase/oxidoreductase"/>
    <property type="match status" value="1"/>
</dbReference>
<evidence type="ECO:0000256" key="1">
    <source>
        <dbReference type="ARBA" id="ARBA00001947"/>
    </source>
</evidence>
<organism evidence="10 11">
    <name type="scientific">Paenibacillus psychroresistens</name>
    <dbReference type="NCBI Taxonomy" id="1778678"/>
    <lineage>
        <taxon>Bacteria</taxon>
        <taxon>Bacillati</taxon>
        <taxon>Bacillota</taxon>
        <taxon>Bacilli</taxon>
        <taxon>Bacillales</taxon>
        <taxon>Paenibacillaceae</taxon>
        <taxon>Paenibacillus</taxon>
    </lineage>
</organism>
<dbReference type="InterPro" id="IPR051013">
    <property type="entry name" value="MBL_superfamily_lactonases"/>
</dbReference>
<dbReference type="Pfam" id="PF00753">
    <property type="entry name" value="Lactamase_B"/>
    <property type="match status" value="1"/>
</dbReference>
<dbReference type="GO" id="GO:0016787">
    <property type="term" value="F:hydrolase activity"/>
    <property type="evidence" value="ECO:0007669"/>
    <property type="project" value="UniProtKB-KW"/>
</dbReference>
<dbReference type="EMBL" id="CP034235">
    <property type="protein sequence ID" value="QGQ99038.1"/>
    <property type="molecule type" value="Genomic_DNA"/>
</dbReference>
<evidence type="ECO:0000256" key="7">
    <source>
        <dbReference type="ARBA" id="ARBA00034301"/>
    </source>
</evidence>
<accession>A0A6B8RV67</accession>
<dbReference type="OrthoDB" id="9802897at2"/>
<dbReference type="RefSeq" id="WP_155704145.1">
    <property type="nucleotide sequence ID" value="NZ_CP034235.1"/>
</dbReference>
<evidence type="ECO:0000256" key="2">
    <source>
        <dbReference type="ARBA" id="ARBA00007749"/>
    </source>
</evidence>
<comment type="cofactor">
    <cofactor evidence="1">
        <name>Zn(2+)</name>
        <dbReference type="ChEBI" id="CHEBI:29105"/>
    </cofactor>
</comment>
<dbReference type="PANTHER" id="PTHR42978:SF7">
    <property type="entry name" value="METALLO-HYDROLASE RV2300C-RELATED"/>
    <property type="match status" value="1"/>
</dbReference>
<feature type="domain" description="Metallo-beta-lactamase" evidence="9">
    <location>
        <begin position="35"/>
        <end position="239"/>
    </location>
</feature>
<keyword evidence="4" id="KW-0378">Hydrolase</keyword>
<protein>
    <submittedName>
        <fullName evidence="10">N-acyl homoserine lactonase family protein</fullName>
    </submittedName>
</protein>
<reference evidence="11" key="1">
    <citation type="submission" date="2018-11" db="EMBL/GenBank/DDBJ databases">
        <title>Complete genome sequence of Paenibacillus sp. ML311-T8.</title>
        <authorList>
            <person name="Nam Y.-D."/>
            <person name="Kang J."/>
            <person name="Chung W.-H."/>
            <person name="Park Y.S."/>
        </authorList>
    </citation>
    <scope>NUCLEOTIDE SEQUENCE [LARGE SCALE GENOMIC DNA]</scope>
    <source>
        <strain evidence="11">ML311-T8</strain>
    </source>
</reference>
<sequence>MTHNYHIQCLKTATHTAPEPIFLYMKGFDRTRDVNCYFWLIQGEGKKLLVDTGMGGEYPKQFVERAKNSQIAFPVGPGEDTVSLLASHGLQADDIDMVILTHLHYDHIANIPLFTRAVIVVNGAGWEVARNPIHPVFDQFPLDLLAYMANEMKSQLRFVGKEEEVLPGIRVIWTGGHTACSQAVQISTKVGSVVLTGDVAYLFDNLEMDYPIGLGVSLYESVDALKRLKLAGDLLLPGHDKEILTRYPDGVIT</sequence>
<dbReference type="InterPro" id="IPR036866">
    <property type="entry name" value="RibonucZ/Hydroxyglut_hydro"/>
</dbReference>
<comment type="function">
    <text evidence="7">Counteracts the endogenous Pycsar antiviral defense system. Phosphodiesterase that enables metal-dependent hydrolysis of host cyclic nucleotide Pycsar defense signals such as cCMP and cUMP.</text>
</comment>
<evidence type="ECO:0000256" key="6">
    <source>
        <dbReference type="ARBA" id="ARBA00034221"/>
    </source>
</evidence>
<evidence type="ECO:0000256" key="8">
    <source>
        <dbReference type="ARBA" id="ARBA00048505"/>
    </source>
</evidence>
<dbReference type="KEGG" id="ppsc:EHS13_31260"/>
<name>A0A6B8RV67_9BACL</name>
<dbReference type="InterPro" id="IPR001279">
    <property type="entry name" value="Metallo-B-lactamas"/>
</dbReference>
<gene>
    <name evidence="10" type="ORF">EHS13_31260</name>
</gene>
<comment type="catalytic activity">
    <reaction evidence="8">
        <text>3',5'-cyclic UMP + H2O = UMP + H(+)</text>
        <dbReference type="Rhea" id="RHEA:70575"/>
        <dbReference type="ChEBI" id="CHEBI:15377"/>
        <dbReference type="ChEBI" id="CHEBI:15378"/>
        <dbReference type="ChEBI" id="CHEBI:57865"/>
        <dbReference type="ChEBI" id="CHEBI:184387"/>
    </reaction>
    <physiologicalReaction direction="left-to-right" evidence="8">
        <dbReference type="Rhea" id="RHEA:70576"/>
    </physiologicalReaction>
</comment>
<evidence type="ECO:0000256" key="5">
    <source>
        <dbReference type="ARBA" id="ARBA00022833"/>
    </source>
</evidence>
<dbReference type="Proteomes" id="UP000426246">
    <property type="component" value="Chromosome"/>
</dbReference>
<evidence type="ECO:0000313" key="10">
    <source>
        <dbReference type="EMBL" id="QGQ99038.1"/>
    </source>
</evidence>
<dbReference type="SMART" id="SM00849">
    <property type="entry name" value="Lactamase_B"/>
    <property type="match status" value="1"/>
</dbReference>
<evidence type="ECO:0000259" key="9">
    <source>
        <dbReference type="SMART" id="SM00849"/>
    </source>
</evidence>
<dbReference type="AlphaFoldDB" id="A0A6B8RV67"/>
<comment type="similarity">
    <text evidence="2">Belongs to the metallo-beta-lactamase superfamily.</text>
</comment>
<evidence type="ECO:0000256" key="4">
    <source>
        <dbReference type="ARBA" id="ARBA00022801"/>
    </source>
</evidence>
<keyword evidence="5" id="KW-0862">Zinc</keyword>
<dbReference type="CDD" id="cd07729">
    <property type="entry name" value="AHL_lactonase_MBL-fold"/>
    <property type="match status" value="1"/>
</dbReference>